<reference evidence="2" key="1">
    <citation type="journal article" date="2024" name="Front. Bioeng. Biotechnol.">
        <title>Genome-scale model development and genomic sequencing of the oleaginous clade Lipomyces.</title>
        <authorList>
            <person name="Czajka J.J."/>
            <person name="Han Y."/>
            <person name="Kim J."/>
            <person name="Mondo S.J."/>
            <person name="Hofstad B.A."/>
            <person name="Robles A."/>
            <person name="Haridas S."/>
            <person name="Riley R."/>
            <person name="LaButti K."/>
            <person name="Pangilinan J."/>
            <person name="Andreopoulos W."/>
            <person name="Lipzen A."/>
            <person name="Yan J."/>
            <person name="Wang M."/>
            <person name="Ng V."/>
            <person name="Grigoriev I.V."/>
            <person name="Spatafora J.W."/>
            <person name="Magnuson J.K."/>
            <person name="Baker S.E."/>
            <person name="Pomraning K.R."/>
        </authorList>
    </citation>
    <scope>NUCLEOTIDE SEQUENCE [LARGE SCALE GENOMIC DNA]</scope>
    <source>
        <strain evidence="2">CBS 7786</strain>
    </source>
</reference>
<protein>
    <submittedName>
        <fullName evidence="1">Uncharacterized protein</fullName>
    </submittedName>
</protein>
<evidence type="ECO:0000313" key="1">
    <source>
        <dbReference type="EMBL" id="KAK9240384.1"/>
    </source>
</evidence>
<comment type="caution">
    <text evidence="1">The sequence shown here is derived from an EMBL/GenBank/DDBJ whole genome shotgun (WGS) entry which is preliminary data.</text>
</comment>
<name>A0ACC3T9C9_LIPKO</name>
<proteinExistence type="predicted"/>
<dbReference type="EMBL" id="MU971340">
    <property type="protein sequence ID" value="KAK9240384.1"/>
    <property type="molecule type" value="Genomic_DNA"/>
</dbReference>
<organism evidence="1 2">
    <name type="scientific">Lipomyces kononenkoae</name>
    <name type="common">Yeast</name>
    <dbReference type="NCBI Taxonomy" id="34357"/>
    <lineage>
        <taxon>Eukaryota</taxon>
        <taxon>Fungi</taxon>
        <taxon>Dikarya</taxon>
        <taxon>Ascomycota</taxon>
        <taxon>Saccharomycotina</taxon>
        <taxon>Lipomycetes</taxon>
        <taxon>Lipomycetales</taxon>
        <taxon>Lipomycetaceae</taxon>
        <taxon>Lipomyces</taxon>
    </lineage>
</organism>
<evidence type="ECO:0000313" key="2">
    <source>
        <dbReference type="Proteomes" id="UP001433508"/>
    </source>
</evidence>
<dbReference type="Proteomes" id="UP001433508">
    <property type="component" value="Unassembled WGS sequence"/>
</dbReference>
<accession>A0ACC3T9C9</accession>
<sequence length="1443" mass="159931">MDDSALSASDSRNRPRSVLRRASINLSSLTSAHPPVFFRTAATSPKKYEADLADDLIVNHDDYYKPRPYVRIPIMQRDGAEGVGRVQSKAKHGRTKSGRIPTSKSTRTSQQSPSNLLRETRPAAPGREATIAGSITKESERRSNKEISMGALNVDDVKYDLTLSAEWSHLLALMKKMKGVIRGWAKWHTQNARGSGYCYTEEFSGALLFEERESAILLMNDLRGCRVSLSPTSSTAIHVRSSKDPSNYVVIEPHTSADFSRWLAVLLSWAPLRAAGISSKIMRFRYPRLDYPHEPDNKRSDKINASITPVRTIKVGRIEMWDPSLKLARKGKQPVTSTHNWVSASCFLKTNGEMQVFPDTQSTQSMSQAASPATEQISGNVRASLSGNNLDHSSGPLTNGRQVTFQLSTIRRSAIQKADPSLTGRDNCIVIFLKTAPSELTPSPSQITIPSSDQSQAPTVHQSSISMHQQHPSGHYQSPSLSSATSHTATRNREVIVTPIYIFFDSKTNFEVWFMLLRSLSLPELYGPDTGRVIGSFRQQRVLNMRIIDAKILAPRGSATNAESAAQLKSVDSYVDIELNDRVRARTRVKYGTSKPFWREDFSFPDLPFLVNSVKLNLRQRNKKIPDLQSDTTIGEVRMLISDIPRDSDLERWIPIYNPSRGYMGKTGELCVRMQVSEFTILASCEYNYIQELLLDFPNRLTIELSHITGDLKRLSNTLLDIFQATGQVTDWLISLAEDEINDSGSTSLASNLKEEIAVAGESDFAPISTSSTTSNATSDSASTSTPTIVTRPFSSWASRSHHKSSPSCSSRLGPTSDPFNGSAEGVSSGCSPASPTLTPTLTNGQEESHESFPPSRSSSANLTTINSAAIADANLLFRGNSLLTKSLDSHMRRIGHDYIVDTLSDVIKHIVDENAYCEVDPTKLTNPEALNEHWDKLHSYTSSVWDKIRHSARQCPPGLRRIFHNTRLQIENRFGEFLNAAWYSGISGFLFLRFFCPAIMSPKLFGLVQDHPPARTQRTLTLVAKGLQGLANRTQFGTKEPWMAPMNTFLNRHVHEFTEFITEVSTWQSKYKHASPQIHYDQAWKDFQDDTEAEVNKRSLSMVPYQIPRTILSRLPSAFRDSAPTLPYLIDQPAALAELVEIWLQWYDAKVADLNAQRASATAAAAVASNIPSSMQHDQEGSNDGHRSSTSSRPNTAEGFPDQYAYDSDDILFDTEEERTDDDSVDHVHVVDSASDGRPVTSPDNVEEEDAPSGITLTGALLLFHHECMRIRTEIQKLRYKSSIPEIPSEVPPETWDHYVAHFLDRSEFHFARRASVLKSLFLGGSSGGRNDGSSKVEDSERANFEPGDDEYCYFPTIQPQNPRPSIGDAHFYSMPPNVVIRSEGSGQSTGSGSSDSSLGGNVSTSLSRGLGSVSKKSKGLKLPAWRKFLGPSSSVPSKKET</sequence>
<gene>
    <name evidence="1" type="ORF">V1525DRAFT_395801</name>
</gene>
<keyword evidence="2" id="KW-1185">Reference proteome</keyword>